<feature type="transmembrane region" description="Helical" evidence="11">
    <location>
        <begin position="449"/>
        <end position="471"/>
    </location>
</feature>
<evidence type="ECO:0000256" key="4">
    <source>
        <dbReference type="ARBA" id="ARBA00022475"/>
    </source>
</evidence>
<evidence type="ECO:0000256" key="8">
    <source>
        <dbReference type="ARBA" id="ARBA00023065"/>
    </source>
</evidence>
<evidence type="ECO:0000256" key="1">
    <source>
        <dbReference type="ARBA" id="ARBA00004651"/>
    </source>
</evidence>
<keyword evidence="7 11" id="KW-1133">Transmembrane helix</keyword>
<reference evidence="13" key="1">
    <citation type="submission" date="2025-08" db="UniProtKB">
        <authorList>
            <consortium name="RefSeq"/>
        </authorList>
    </citation>
    <scope>IDENTIFICATION</scope>
    <source>
        <tissue evidence="13">Gonads</tissue>
    </source>
</reference>
<keyword evidence="3" id="KW-0813">Transport</keyword>
<evidence type="ECO:0000256" key="9">
    <source>
        <dbReference type="ARBA" id="ARBA00023136"/>
    </source>
</evidence>
<feature type="transmembrane region" description="Helical" evidence="11">
    <location>
        <begin position="532"/>
        <end position="556"/>
    </location>
</feature>
<keyword evidence="12" id="KW-1185">Reference proteome</keyword>
<dbReference type="GO" id="GO:0015252">
    <property type="term" value="F:proton channel activity"/>
    <property type="evidence" value="ECO:0007669"/>
    <property type="project" value="InterPro"/>
</dbReference>
<dbReference type="RefSeq" id="XP_013410005.1">
    <property type="nucleotide sequence ID" value="XM_013554551.1"/>
</dbReference>
<keyword evidence="5 11" id="KW-0812">Transmembrane</keyword>
<evidence type="ECO:0000256" key="3">
    <source>
        <dbReference type="ARBA" id="ARBA00022448"/>
    </source>
</evidence>
<feature type="transmembrane region" description="Helical" evidence="11">
    <location>
        <begin position="36"/>
        <end position="54"/>
    </location>
</feature>
<feature type="transmembrane region" description="Helical" evidence="11">
    <location>
        <begin position="148"/>
        <end position="169"/>
    </location>
</feature>
<dbReference type="InterPro" id="IPR004878">
    <property type="entry name" value="Otopetrin"/>
</dbReference>
<feature type="transmembrane region" description="Helical" evidence="11">
    <location>
        <begin position="294"/>
        <end position="317"/>
    </location>
</feature>
<keyword evidence="4" id="KW-1003">Cell membrane</keyword>
<dbReference type="Pfam" id="PF03189">
    <property type="entry name" value="Otopetrin"/>
    <property type="match status" value="2"/>
</dbReference>
<accession>A0A1S3JHW2</accession>
<keyword evidence="10" id="KW-0407">Ion channel</keyword>
<feature type="transmembrane region" description="Helical" evidence="11">
    <location>
        <begin position="377"/>
        <end position="400"/>
    </location>
</feature>
<dbReference type="PANTHER" id="PTHR21522">
    <property type="entry name" value="PROTON CHANNEL OTOP"/>
    <property type="match status" value="1"/>
</dbReference>
<feature type="transmembrane region" description="Helical" evidence="11">
    <location>
        <begin position="338"/>
        <end position="361"/>
    </location>
</feature>
<dbReference type="KEGG" id="lak:106173413"/>
<evidence type="ECO:0000256" key="11">
    <source>
        <dbReference type="SAM" id="Phobius"/>
    </source>
</evidence>
<feature type="transmembrane region" description="Helical" evidence="11">
    <location>
        <begin position="181"/>
        <end position="203"/>
    </location>
</feature>
<dbReference type="AlphaFoldDB" id="A0A1S3JHW2"/>
<dbReference type="InParanoid" id="A0A1S3JHW2"/>
<keyword evidence="8" id="KW-0406">Ion transport</keyword>
<keyword evidence="6" id="KW-0375">Hydrogen ion transport</keyword>
<organism evidence="12 13">
    <name type="scientific">Lingula anatina</name>
    <name type="common">Brachiopod</name>
    <name type="synonym">Lingula unguis</name>
    <dbReference type="NCBI Taxonomy" id="7574"/>
    <lineage>
        <taxon>Eukaryota</taxon>
        <taxon>Metazoa</taxon>
        <taxon>Spiralia</taxon>
        <taxon>Lophotrochozoa</taxon>
        <taxon>Brachiopoda</taxon>
        <taxon>Linguliformea</taxon>
        <taxon>Lingulata</taxon>
        <taxon>Lingulida</taxon>
        <taxon>Linguloidea</taxon>
        <taxon>Lingulidae</taxon>
        <taxon>Lingula</taxon>
    </lineage>
</organism>
<evidence type="ECO:0000256" key="2">
    <source>
        <dbReference type="ARBA" id="ARBA00006513"/>
    </source>
</evidence>
<name>A0A1S3JHW2_LINAN</name>
<dbReference type="GeneID" id="106173413"/>
<proteinExistence type="inferred from homology"/>
<dbReference type="Proteomes" id="UP000085678">
    <property type="component" value="Unplaced"/>
</dbReference>
<evidence type="ECO:0000313" key="12">
    <source>
        <dbReference type="Proteomes" id="UP000085678"/>
    </source>
</evidence>
<comment type="similarity">
    <text evidence="2">Belongs to the otopetrin family.</text>
</comment>
<sequence length="562" mass="63494">MPYDINVVLHAQVVKNMDKNPAQTGHRQRSALTRQLSSLYAVFILTLGLIFPLAAVLERERGVNLYLAEALQVYLYLVAIAYLLYLELYLLRVYNPNRRPIPKRHVIIHVEKGDPSYSKHLDPEEEGIEFTDKERPEVHHGEQGISHYLRLGAILFGVGALIYDGFRIAEFVLENGQGCRTIADLVITSLHLIFTFIQTFFLFKHCTIVINKHKAFARFGVMHLLVTNLCVWLLYAVLETEEDYRKDTLTQSELDVNDTVKGNNSDDNGPLACFADVTITDQASPYLYPCVLEYSILAAAVTYGIYLSIGTAAPVRVKMPRITKAIQNTVRMGCQKSNIGLFLGILVMILTLVVLSLYFAFHNNDAIEIETADGLSLILFSSLELLLLLLSLVAAIVGFFRLRSLDHRGWKWGTLNDGVMLIGTAGVYICNVLICIALFQVFLDLDVTVILSLVASLFAIFQASFQTLFISDGCRRYAKDKEQANEKPGRRSVVFLLICNLCMWIVDTLAVKKAEEHNALYADLYGNLCWKIVTHLAVPLIIYYRFHSAATLWMIWSRAYEM</sequence>
<evidence type="ECO:0000313" key="13">
    <source>
        <dbReference type="RefSeq" id="XP_013410005.1"/>
    </source>
</evidence>
<keyword evidence="9 11" id="KW-0472">Membrane</keyword>
<evidence type="ECO:0000256" key="6">
    <source>
        <dbReference type="ARBA" id="ARBA00022781"/>
    </source>
</evidence>
<gene>
    <name evidence="13" type="primary">LOC106173413</name>
</gene>
<evidence type="ECO:0000256" key="5">
    <source>
        <dbReference type="ARBA" id="ARBA00022692"/>
    </source>
</evidence>
<dbReference type="OrthoDB" id="6429739at2759"/>
<protein>
    <submittedName>
        <fullName evidence="13">Otopetrin-1</fullName>
    </submittedName>
</protein>
<evidence type="ECO:0000256" key="10">
    <source>
        <dbReference type="ARBA" id="ARBA00023303"/>
    </source>
</evidence>
<feature type="transmembrane region" description="Helical" evidence="11">
    <location>
        <begin position="421"/>
        <end position="443"/>
    </location>
</feature>
<dbReference type="STRING" id="7574.A0A1S3JHW2"/>
<dbReference type="PANTHER" id="PTHR21522:SF32">
    <property type="entry name" value="OTOPETRIN-2"/>
    <property type="match status" value="1"/>
</dbReference>
<evidence type="ECO:0000256" key="7">
    <source>
        <dbReference type="ARBA" id="ARBA00022989"/>
    </source>
</evidence>
<feature type="transmembrane region" description="Helical" evidence="11">
    <location>
        <begin position="492"/>
        <end position="512"/>
    </location>
</feature>
<dbReference type="OMA" id="VHLDLTW"/>
<feature type="transmembrane region" description="Helical" evidence="11">
    <location>
        <begin position="74"/>
        <end position="94"/>
    </location>
</feature>
<comment type="subcellular location">
    <subcellularLocation>
        <location evidence="1">Cell membrane</location>
        <topology evidence="1">Multi-pass membrane protein</topology>
    </subcellularLocation>
</comment>
<feature type="transmembrane region" description="Helical" evidence="11">
    <location>
        <begin position="215"/>
        <end position="238"/>
    </location>
</feature>
<dbReference type="GO" id="GO:0005886">
    <property type="term" value="C:plasma membrane"/>
    <property type="evidence" value="ECO:0007669"/>
    <property type="project" value="UniProtKB-SubCell"/>
</dbReference>